<dbReference type="SUPFAM" id="SSF55455">
    <property type="entry name" value="SRF-like"/>
    <property type="match status" value="1"/>
</dbReference>
<dbReference type="Gene3D" id="3.40.50.620">
    <property type="entry name" value="HUPs"/>
    <property type="match status" value="1"/>
</dbReference>
<dbReference type="PANTHER" id="PTHR47000">
    <property type="entry name" value="ADENINE NUCLEOTIDE ALPHA HYDROLASES-LIKE SUPERFAMILY PROTEIN"/>
    <property type="match status" value="1"/>
</dbReference>
<dbReference type="AlphaFoldDB" id="A0A8S2AAJ8"/>
<dbReference type="InterPro" id="IPR014729">
    <property type="entry name" value="Rossmann-like_a/b/a_fold"/>
</dbReference>
<keyword evidence="2" id="KW-0221">Differentiation</keyword>
<feature type="domain" description="MADS-box" evidence="10">
    <location>
        <begin position="1"/>
        <end position="61"/>
    </location>
</feature>
<dbReference type="EMBL" id="LR999455">
    <property type="protein sequence ID" value="CAE6065788.1"/>
    <property type="molecule type" value="Genomic_DNA"/>
</dbReference>
<dbReference type="CDD" id="cd23659">
    <property type="entry name" value="USP_At3g01520-like"/>
    <property type="match status" value="1"/>
</dbReference>
<dbReference type="SMART" id="SM00432">
    <property type="entry name" value="MADS"/>
    <property type="match status" value="1"/>
</dbReference>
<evidence type="ECO:0000256" key="9">
    <source>
        <dbReference type="SAM" id="MobiDB-lite"/>
    </source>
</evidence>
<name>A0A8S2AAJ8_ARAAE</name>
<evidence type="ECO:0000259" key="11">
    <source>
        <dbReference type="PROSITE" id="PS51297"/>
    </source>
</evidence>
<dbReference type="InterPro" id="IPR006016">
    <property type="entry name" value="UspA"/>
</dbReference>
<evidence type="ECO:0000256" key="8">
    <source>
        <dbReference type="SAM" id="Coils"/>
    </source>
</evidence>
<evidence type="ECO:0000256" key="5">
    <source>
        <dbReference type="ARBA" id="ARBA00023125"/>
    </source>
</evidence>
<evidence type="ECO:0000256" key="4">
    <source>
        <dbReference type="ARBA" id="ARBA00023089"/>
    </source>
</evidence>
<dbReference type="GO" id="GO:0048440">
    <property type="term" value="P:carpel development"/>
    <property type="evidence" value="ECO:0007669"/>
    <property type="project" value="UniProtKB-ARBA"/>
</dbReference>
<keyword evidence="3" id="KW-0805">Transcription regulation</keyword>
<keyword evidence="5" id="KW-0238">DNA-binding</keyword>
<evidence type="ECO:0000256" key="7">
    <source>
        <dbReference type="ARBA" id="ARBA00023242"/>
    </source>
</evidence>
<evidence type="ECO:0000313" key="13">
    <source>
        <dbReference type="Proteomes" id="UP000682877"/>
    </source>
</evidence>
<keyword evidence="13" id="KW-1185">Reference proteome</keyword>
<keyword evidence="4" id="KW-0287">Flowering</keyword>
<dbReference type="PROSITE" id="PS00350">
    <property type="entry name" value="MADS_BOX_1"/>
    <property type="match status" value="1"/>
</dbReference>
<feature type="domain" description="K-box" evidence="11">
    <location>
        <begin position="88"/>
        <end position="178"/>
    </location>
</feature>
<dbReference type="PANTHER" id="PTHR47000:SF5">
    <property type="entry name" value="ADENINE NUCLEOTIDE ALPHA HYDROLASES-LIKE SUPERFAMILY PROTEIN"/>
    <property type="match status" value="1"/>
</dbReference>
<dbReference type="GO" id="GO:0045944">
    <property type="term" value="P:positive regulation of transcription by RNA polymerase II"/>
    <property type="evidence" value="ECO:0007669"/>
    <property type="project" value="InterPro"/>
</dbReference>
<dbReference type="GO" id="GO:0030154">
    <property type="term" value="P:cell differentiation"/>
    <property type="evidence" value="ECO:0007669"/>
    <property type="project" value="UniProtKB-KW"/>
</dbReference>
<evidence type="ECO:0000256" key="3">
    <source>
        <dbReference type="ARBA" id="ARBA00023015"/>
    </source>
</evidence>
<feature type="compositionally biased region" description="Low complexity" evidence="9">
    <location>
        <begin position="241"/>
        <end position="257"/>
    </location>
</feature>
<dbReference type="Pfam" id="PF00319">
    <property type="entry name" value="SRF-TF"/>
    <property type="match status" value="1"/>
</dbReference>
<organism evidence="12 13">
    <name type="scientific">Arabidopsis arenosa</name>
    <name type="common">Sand rock-cress</name>
    <name type="synonym">Cardaminopsis arenosa</name>
    <dbReference type="NCBI Taxonomy" id="38785"/>
    <lineage>
        <taxon>Eukaryota</taxon>
        <taxon>Viridiplantae</taxon>
        <taxon>Streptophyta</taxon>
        <taxon>Embryophyta</taxon>
        <taxon>Tracheophyta</taxon>
        <taxon>Spermatophyta</taxon>
        <taxon>Magnoliopsida</taxon>
        <taxon>eudicotyledons</taxon>
        <taxon>Gunneridae</taxon>
        <taxon>Pentapetalae</taxon>
        <taxon>rosids</taxon>
        <taxon>malvids</taxon>
        <taxon>Brassicales</taxon>
        <taxon>Brassicaceae</taxon>
        <taxon>Camelineae</taxon>
        <taxon>Arabidopsis</taxon>
    </lineage>
</organism>
<dbReference type="PROSITE" id="PS50066">
    <property type="entry name" value="MADS_BOX_2"/>
    <property type="match status" value="1"/>
</dbReference>
<dbReference type="GO" id="GO:0000977">
    <property type="term" value="F:RNA polymerase II transcription regulatory region sequence-specific DNA binding"/>
    <property type="evidence" value="ECO:0007669"/>
    <property type="project" value="InterPro"/>
</dbReference>
<dbReference type="PRINTS" id="PR00404">
    <property type="entry name" value="MADSDOMAIN"/>
</dbReference>
<feature type="region of interest" description="Disordered" evidence="9">
    <location>
        <begin position="241"/>
        <end position="283"/>
    </location>
</feature>
<evidence type="ECO:0000313" key="12">
    <source>
        <dbReference type="EMBL" id="CAE6065788.1"/>
    </source>
</evidence>
<dbReference type="InterPro" id="IPR002487">
    <property type="entry name" value="TF_Kbox"/>
</dbReference>
<dbReference type="GO" id="GO:0005634">
    <property type="term" value="C:nucleus"/>
    <property type="evidence" value="ECO:0007669"/>
    <property type="project" value="UniProtKB-SubCell"/>
</dbReference>
<gene>
    <name evidence="12" type="ORF">AARE701A_LOCUS11936</name>
</gene>
<dbReference type="Pfam" id="PF01486">
    <property type="entry name" value="K-box"/>
    <property type="match status" value="1"/>
</dbReference>
<protein>
    <submittedName>
        <fullName evidence="12">Uncharacterized protein</fullName>
    </submittedName>
</protein>
<dbReference type="InterPro" id="IPR002100">
    <property type="entry name" value="TF_MADSbox"/>
</dbReference>
<dbReference type="PROSITE" id="PS51297">
    <property type="entry name" value="K_BOX"/>
    <property type="match status" value="1"/>
</dbReference>
<dbReference type="InterPro" id="IPR036879">
    <property type="entry name" value="TF_MADSbox_sf"/>
</dbReference>
<dbReference type="Proteomes" id="UP000682877">
    <property type="component" value="Chromosome 5"/>
</dbReference>
<keyword evidence="6" id="KW-0804">Transcription</keyword>
<keyword evidence="8" id="KW-0175">Coiled coil</keyword>
<dbReference type="GO" id="GO:0003700">
    <property type="term" value="F:DNA-binding transcription factor activity"/>
    <property type="evidence" value="ECO:0007669"/>
    <property type="project" value="InterPro"/>
</dbReference>
<dbReference type="FunFam" id="3.40.1810.10:FF:000004">
    <property type="entry name" value="MADS-box transcription factor 1"/>
    <property type="match status" value="1"/>
</dbReference>
<evidence type="ECO:0000259" key="10">
    <source>
        <dbReference type="PROSITE" id="PS50066"/>
    </source>
</evidence>
<dbReference type="SUPFAM" id="SSF52402">
    <property type="entry name" value="Adenine nucleotide alpha hydrolases-like"/>
    <property type="match status" value="1"/>
</dbReference>
<evidence type="ECO:0000256" key="6">
    <source>
        <dbReference type="ARBA" id="ARBA00023163"/>
    </source>
</evidence>
<dbReference type="InterPro" id="IPR033896">
    <property type="entry name" value="MEF2-like_N"/>
</dbReference>
<dbReference type="GO" id="GO:0046983">
    <property type="term" value="F:protein dimerization activity"/>
    <property type="evidence" value="ECO:0007669"/>
    <property type="project" value="InterPro"/>
</dbReference>
<feature type="coiled-coil region" evidence="8">
    <location>
        <begin position="125"/>
        <end position="171"/>
    </location>
</feature>
<comment type="subcellular location">
    <subcellularLocation>
        <location evidence="1">Nucleus</location>
    </subcellularLocation>
</comment>
<dbReference type="Pfam" id="PF00582">
    <property type="entry name" value="Usp"/>
    <property type="match status" value="1"/>
</dbReference>
<reference evidence="12" key="1">
    <citation type="submission" date="2021-01" db="EMBL/GenBank/DDBJ databases">
        <authorList>
            <person name="Bezrukov I."/>
        </authorList>
    </citation>
    <scope>NUCLEOTIDE SEQUENCE</scope>
</reference>
<sequence length="454" mass="51084">MGRGKVELKRIENKINRQVTFAKRRNGLLKKAYELSVLCDAEIALLIFSNRGKLYEFCSSPSGMAKTVDKYRKYSYATMDPNQSAKDLQDKYQDYLKLKSRVEILQHSQRHLLGEELGEMDVNELEQLERQVDASLRQIRSTKARSMLDQLSDLKTKEEMLLETNRDLRRKLDESDAALTQSFWGGSRFLQASTRQGNVALQMSHYNHNPAAVTNASNSATTSQNVNGFFPGWMIRTSFKGGSSSSKSLDEGSASGSRKNSSKHSKNLKAEEANKNGEGGVQAESGRKVMVVVDTTSQTKNALQWALTHCVQDEDNITLLHVTRTPVGQAIDETQRERNSRAHEQVHPLKNFCQLKKPNVKTEIVVVETAEEKGKTIVEESKKQGAGVLVLGQRKRTSKWRVIWKWRAKGGMGGGVVEYCIHNSDCMAIAVRKKSNNGGYLITTKRHKDFWLLA</sequence>
<dbReference type="FunFam" id="3.40.50.620:FF:000256">
    <property type="entry name" value="Adenine nucleotide alpha hydrolases-like superfamily protein"/>
    <property type="match status" value="1"/>
</dbReference>
<dbReference type="Gene3D" id="3.40.1810.10">
    <property type="entry name" value="Transcription factor, MADS-box"/>
    <property type="match status" value="1"/>
</dbReference>
<dbReference type="CDD" id="cd00265">
    <property type="entry name" value="MADS_MEF2_like"/>
    <property type="match status" value="1"/>
</dbReference>
<evidence type="ECO:0000256" key="1">
    <source>
        <dbReference type="ARBA" id="ARBA00004123"/>
    </source>
</evidence>
<keyword evidence="7" id="KW-0539">Nucleus</keyword>
<accession>A0A8S2AAJ8</accession>
<evidence type="ECO:0000256" key="2">
    <source>
        <dbReference type="ARBA" id="ARBA00022782"/>
    </source>
</evidence>
<proteinExistence type="predicted"/>